<organism evidence="2 3">
    <name type="scientific">Zea mays</name>
    <name type="common">Maize</name>
    <dbReference type="NCBI Taxonomy" id="4577"/>
    <lineage>
        <taxon>Eukaryota</taxon>
        <taxon>Viridiplantae</taxon>
        <taxon>Streptophyta</taxon>
        <taxon>Embryophyta</taxon>
        <taxon>Tracheophyta</taxon>
        <taxon>Spermatophyta</taxon>
        <taxon>Magnoliopsida</taxon>
        <taxon>Liliopsida</taxon>
        <taxon>Poales</taxon>
        <taxon>Poaceae</taxon>
        <taxon>PACMAD clade</taxon>
        <taxon>Panicoideae</taxon>
        <taxon>Andropogonodae</taxon>
        <taxon>Andropogoneae</taxon>
        <taxon>Tripsacinae</taxon>
        <taxon>Zea</taxon>
    </lineage>
</organism>
<reference evidence="2" key="3">
    <citation type="submission" date="2021-05" db="UniProtKB">
        <authorList>
            <consortium name="EnsemblPlants"/>
        </authorList>
    </citation>
    <scope>IDENTIFICATION</scope>
    <source>
        <strain evidence="2">cv. B73</strain>
    </source>
</reference>
<name>A0A804UKH4_MAIZE</name>
<evidence type="ECO:0000313" key="2">
    <source>
        <dbReference type="EnsemblPlants" id="Zm00001eb401760_P001"/>
    </source>
</evidence>
<keyword evidence="3" id="KW-1185">Reference proteome</keyword>
<dbReference type="AlphaFoldDB" id="A0A804UKH4"/>
<proteinExistence type="predicted"/>
<dbReference type="InParanoid" id="A0A804UKH4"/>
<accession>A0A804UKH4</accession>
<dbReference type="EnsemblPlants" id="Zm00001eb401760_T001">
    <property type="protein sequence ID" value="Zm00001eb401760_P001"/>
    <property type="gene ID" value="Zm00001eb401760"/>
</dbReference>
<protein>
    <submittedName>
        <fullName evidence="2">Uncharacterized protein</fullName>
    </submittedName>
</protein>
<feature type="compositionally biased region" description="Gly residues" evidence="1">
    <location>
        <begin position="212"/>
        <end position="222"/>
    </location>
</feature>
<evidence type="ECO:0000256" key="1">
    <source>
        <dbReference type="SAM" id="MobiDB-lite"/>
    </source>
</evidence>
<dbReference type="Gramene" id="Zm00001eb401760_T001">
    <property type="protein sequence ID" value="Zm00001eb401760_P001"/>
    <property type="gene ID" value="Zm00001eb401760"/>
</dbReference>
<reference evidence="3" key="1">
    <citation type="journal article" date="2009" name="Science">
        <title>The B73 maize genome: complexity, diversity, and dynamics.</title>
        <authorList>
            <person name="Schnable P.S."/>
            <person name="Ware D."/>
            <person name="Fulton R.S."/>
            <person name="Stein J.C."/>
            <person name="Wei F."/>
            <person name="Pasternak S."/>
            <person name="Liang C."/>
            <person name="Zhang J."/>
            <person name="Fulton L."/>
            <person name="Graves T.A."/>
            <person name="Minx P."/>
            <person name="Reily A.D."/>
            <person name="Courtney L."/>
            <person name="Kruchowski S.S."/>
            <person name="Tomlinson C."/>
            <person name="Strong C."/>
            <person name="Delehaunty K."/>
            <person name="Fronick C."/>
            <person name="Courtney B."/>
            <person name="Rock S.M."/>
            <person name="Belter E."/>
            <person name="Du F."/>
            <person name="Kim K."/>
            <person name="Abbott R.M."/>
            <person name="Cotton M."/>
            <person name="Levy A."/>
            <person name="Marchetto P."/>
            <person name="Ochoa K."/>
            <person name="Jackson S.M."/>
            <person name="Gillam B."/>
            <person name="Chen W."/>
            <person name="Yan L."/>
            <person name="Higginbotham J."/>
            <person name="Cardenas M."/>
            <person name="Waligorski J."/>
            <person name="Applebaum E."/>
            <person name="Phelps L."/>
            <person name="Falcone J."/>
            <person name="Kanchi K."/>
            <person name="Thane T."/>
            <person name="Scimone A."/>
            <person name="Thane N."/>
            <person name="Henke J."/>
            <person name="Wang T."/>
            <person name="Ruppert J."/>
            <person name="Shah N."/>
            <person name="Rotter K."/>
            <person name="Hodges J."/>
            <person name="Ingenthron E."/>
            <person name="Cordes M."/>
            <person name="Kohlberg S."/>
            <person name="Sgro J."/>
            <person name="Delgado B."/>
            <person name="Mead K."/>
            <person name="Chinwalla A."/>
            <person name="Leonard S."/>
            <person name="Crouse K."/>
            <person name="Collura K."/>
            <person name="Kudrna D."/>
            <person name="Currie J."/>
            <person name="He R."/>
            <person name="Angelova A."/>
            <person name="Rajasekar S."/>
            <person name="Mueller T."/>
            <person name="Lomeli R."/>
            <person name="Scara G."/>
            <person name="Ko A."/>
            <person name="Delaney K."/>
            <person name="Wissotski M."/>
            <person name="Lopez G."/>
            <person name="Campos D."/>
            <person name="Braidotti M."/>
            <person name="Ashley E."/>
            <person name="Golser W."/>
            <person name="Kim H."/>
            <person name="Lee S."/>
            <person name="Lin J."/>
            <person name="Dujmic Z."/>
            <person name="Kim W."/>
            <person name="Talag J."/>
            <person name="Zuccolo A."/>
            <person name="Fan C."/>
            <person name="Sebastian A."/>
            <person name="Kramer M."/>
            <person name="Spiegel L."/>
            <person name="Nascimento L."/>
            <person name="Zutavern T."/>
            <person name="Miller B."/>
            <person name="Ambroise C."/>
            <person name="Muller S."/>
            <person name="Spooner W."/>
            <person name="Narechania A."/>
            <person name="Ren L."/>
            <person name="Wei S."/>
            <person name="Kumari S."/>
            <person name="Faga B."/>
            <person name="Levy M.J."/>
            <person name="McMahan L."/>
            <person name="Van Buren P."/>
            <person name="Vaughn M.W."/>
            <person name="Ying K."/>
            <person name="Yeh C.-T."/>
            <person name="Emrich S.J."/>
            <person name="Jia Y."/>
            <person name="Kalyanaraman A."/>
            <person name="Hsia A.-P."/>
            <person name="Barbazuk W.B."/>
            <person name="Baucom R.S."/>
            <person name="Brutnell T.P."/>
            <person name="Carpita N.C."/>
            <person name="Chaparro C."/>
            <person name="Chia J.-M."/>
            <person name="Deragon J.-M."/>
            <person name="Estill J.C."/>
            <person name="Fu Y."/>
            <person name="Jeddeloh J.A."/>
            <person name="Han Y."/>
            <person name="Lee H."/>
            <person name="Li P."/>
            <person name="Lisch D.R."/>
            <person name="Liu S."/>
            <person name="Liu Z."/>
            <person name="Nagel D.H."/>
            <person name="McCann M.C."/>
            <person name="SanMiguel P."/>
            <person name="Myers A.M."/>
            <person name="Nettleton D."/>
            <person name="Nguyen J."/>
            <person name="Penning B.W."/>
            <person name="Ponnala L."/>
            <person name="Schneider K.L."/>
            <person name="Schwartz D.C."/>
            <person name="Sharma A."/>
            <person name="Soderlund C."/>
            <person name="Springer N.M."/>
            <person name="Sun Q."/>
            <person name="Wang H."/>
            <person name="Waterman M."/>
            <person name="Westerman R."/>
            <person name="Wolfgruber T.K."/>
            <person name="Yang L."/>
            <person name="Yu Y."/>
            <person name="Zhang L."/>
            <person name="Zhou S."/>
            <person name="Zhu Q."/>
            <person name="Bennetzen J.L."/>
            <person name="Dawe R.K."/>
            <person name="Jiang J."/>
            <person name="Jiang N."/>
            <person name="Presting G.G."/>
            <person name="Wessler S.R."/>
            <person name="Aluru S."/>
            <person name="Martienssen R.A."/>
            <person name="Clifton S.W."/>
            <person name="McCombie W.R."/>
            <person name="Wing R.A."/>
            <person name="Wilson R.K."/>
        </authorList>
    </citation>
    <scope>NUCLEOTIDE SEQUENCE [LARGE SCALE GENOMIC DNA]</scope>
    <source>
        <strain evidence="3">cv. B73</strain>
    </source>
</reference>
<sequence>MRTRQARGDRPFTHPYRPHAYVVVSVNGRGPFQTHRFRPPLPPLAVATFSLRAGLLSLSPTTRGAPRPANLSSSPPPPLVLRRLMTIYIESRLHNHHGPSIDDESHESRLVRACVRTQPRDTDRRRRPQLLLLLLRPPLNRTYTSSLHGGHAHGKRDPALRRRVRRAQPVRPDDRRARDDAAAAVPEASRRPGDDGRAAHAAADHLLRREGGGAGRLPGRQGGRADPPRRLGGGRAGPAAAAAGGAGAGGHAHRPEGLAAALPRQAQGPVVLRQLYGL</sequence>
<reference evidence="2" key="2">
    <citation type="submission" date="2019-07" db="EMBL/GenBank/DDBJ databases">
        <authorList>
            <person name="Seetharam A."/>
            <person name="Woodhouse M."/>
            <person name="Cannon E."/>
        </authorList>
    </citation>
    <scope>NUCLEOTIDE SEQUENCE [LARGE SCALE GENOMIC DNA]</scope>
    <source>
        <strain evidence="2">cv. B73</strain>
    </source>
</reference>
<dbReference type="Proteomes" id="UP000007305">
    <property type="component" value="Chromosome 9"/>
</dbReference>
<feature type="compositionally biased region" description="Basic and acidic residues" evidence="1">
    <location>
        <begin position="171"/>
        <end position="181"/>
    </location>
</feature>
<feature type="region of interest" description="Disordered" evidence="1">
    <location>
        <begin position="141"/>
        <end position="254"/>
    </location>
</feature>
<evidence type="ECO:0000313" key="3">
    <source>
        <dbReference type="Proteomes" id="UP000007305"/>
    </source>
</evidence>
<feature type="compositionally biased region" description="Basic and acidic residues" evidence="1">
    <location>
        <begin position="188"/>
        <end position="211"/>
    </location>
</feature>